<dbReference type="InterPro" id="IPR036259">
    <property type="entry name" value="MFS_trans_sf"/>
</dbReference>
<gene>
    <name evidence="2" type="ORF">SFK227_3370</name>
</gene>
<dbReference type="Proteomes" id="UP000004520">
    <property type="component" value="Unassembled WGS sequence"/>
</dbReference>
<accession>F5NYX0</accession>
<protein>
    <submittedName>
        <fullName evidence="2">Multidrug resistance protein B domain protein</fullName>
    </submittedName>
</protein>
<keyword evidence="1" id="KW-1133">Transmembrane helix</keyword>
<keyword evidence="1" id="KW-0472">Membrane</keyword>
<comment type="caution">
    <text evidence="2">The sequence shown here is derived from an EMBL/GenBank/DDBJ whole genome shotgun (WGS) entry which is preliminary data.</text>
</comment>
<dbReference type="PATRIC" id="fig|766147.3.peg.3317"/>
<feature type="transmembrane region" description="Helical" evidence="1">
    <location>
        <begin position="106"/>
        <end position="124"/>
    </location>
</feature>
<keyword evidence="1" id="KW-0812">Transmembrane</keyword>
<dbReference type="SUPFAM" id="SSF103473">
    <property type="entry name" value="MFS general substrate transporter"/>
    <property type="match status" value="1"/>
</dbReference>
<evidence type="ECO:0000313" key="3">
    <source>
        <dbReference type="Proteomes" id="UP000004520"/>
    </source>
</evidence>
<dbReference type="AlphaFoldDB" id="F5NYX0"/>
<proteinExistence type="predicted"/>
<sequence length="138" mass="14707">MACFFMPLTTITLSDLPPERLAAASSLSNFTRTLAGSIGTSITTTMWTNRESMHHAQLTESVNPFNPNAQAMYSQLEGLGMTQQQASGWIAQQITNQGLIISANEIFWMSAGIFLVLLGLVWFAKPPFGAGGGGGGAH</sequence>
<organism evidence="2 3">
    <name type="scientific">Shigella flexneri K-227</name>
    <dbReference type="NCBI Taxonomy" id="766147"/>
    <lineage>
        <taxon>Bacteria</taxon>
        <taxon>Pseudomonadati</taxon>
        <taxon>Pseudomonadota</taxon>
        <taxon>Gammaproteobacteria</taxon>
        <taxon>Enterobacterales</taxon>
        <taxon>Enterobacteriaceae</taxon>
        <taxon>Shigella</taxon>
    </lineage>
</organism>
<name>F5NYX0_SHIFL</name>
<reference evidence="2 3" key="1">
    <citation type="submission" date="2011-04" db="EMBL/GenBank/DDBJ databases">
        <authorList>
            <person name="Rasko D."/>
            <person name="Redman J."/>
            <person name="Daugherty S.C."/>
            <person name="Tallon L."/>
            <person name="Sadzewicz L."/>
            <person name="Jones K."/>
            <person name="Santana-Cruz I."/>
            <person name="Liu X."/>
        </authorList>
    </citation>
    <scope>NUCLEOTIDE SEQUENCE [LARGE SCALE GENOMIC DNA]</scope>
    <source>
        <strain evidence="2 3">K-227</strain>
    </source>
</reference>
<dbReference type="EMBL" id="AFGY01000046">
    <property type="protein sequence ID" value="EGK34809.1"/>
    <property type="molecule type" value="Genomic_DNA"/>
</dbReference>
<evidence type="ECO:0000256" key="1">
    <source>
        <dbReference type="SAM" id="Phobius"/>
    </source>
</evidence>
<evidence type="ECO:0000313" key="2">
    <source>
        <dbReference type="EMBL" id="EGK34809.1"/>
    </source>
</evidence>